<sequence length="113" mass="12313">MLRVCVFPGLNDLRSAHIRVSGLAFNGLVLRGVSKKTDVPVSSQAQIKIEKLFMFHHYHVASSNRLPRQEGTTVARVKNGKGGLRSSKELTYVHAAGAQSVIPPSHDSLNSHT</sequence>
<dbReference type="Proteomes" id="UP000762676">
    <property type="component" value="Unassembled WGS sequence"/>
</dbReference>
<dbReference type="EMBL" id="BMAT01006609">
    <property type="protein sequence ID" value="GFS16396.1"/>
    <property type="molecule type" value="Genomic_DNA"/>
</dbReference>
<proteinExistence type="predicted"/>
<comment type="caution">
    <text evidence="1">The sequence shown here is derived from an EMBL/GenBank/DDBJ whole genome shotgun (WGS) entry which is preliminary data.</text>
</comment>
<evidence type="ECO:0000313" key="1">
    <source>
        <dbReference type="EMBL" id="GFS16396.1"/>
    </source>
</evidence>
<evidence type="ECO:0000313" key="2">
    <source>
        <dbReference type="Proteomes" id="UP000762676"/>
    </source>
</evidence>
<dbReference type="AlphaFoldDB" id="A0AAV4J274"/>
<name>A0AAV4J274_9GAST</name>
<keyword evidence="2" id="KW-1185">Reference proteome</keyword>
<accession>A0AAV4J274</accession>
<reference evidence="1 2" key="1">
    <citation type="journal article" date="2021" name="Elife">
        <title>Chloroplast acquisition without the gene transfer in kleptoplastic sea slugs, Plakobranchus ocellatus.</title>
        <authorList>
            <person name="Maeda T."/>
            <person name="Takahashi S."/>
            <person name="Yoshida T."/>
            <person name="Shimamura S."/>
            <person name="Takaki Y."/>
            <person name="Nagai Y."/>
            <person name="Toyoda A."/>
            <person name="Suzuki Y."/>
            <person name="Arimoto A."/>
            <person name="Ishii H."/>
            <person name="Satoh N."/>
            <person name="Nishiyama T."/>
            <person name="Hasebe M."/>
            <person name="Maruyama T."/>
            <person name="Minagawa J."/>
            <person name="Obokata J."/>
            <person name="Shigenobu S."/>
        </authorList>
    </citation>
    <scope>NUCLEOTIDE SEQUENCE [LARGE SCALE GENOMIC DNA]</scope>
</reference>
<protein>
    <submittedName>
        <fullName evidence="1">Uncharacterized protein</fullName>
    </submittedName>
</protein>
<organism evidence="1 2">
    <name type="scientific">Elysia marginata</name>
    <dbReference type="NCBI Taxonomy" id="1093978"/>
    <lineage>
        <taxon>Eukaryota</taxon>
        <taxon>Metazoa</taxon>
        <taxon>Spiralia</taxon>
        <taxon>Lophotrochozoa</taxon>
        <taxon>Mollusca</taxon>
        <taxon>Gastropoda</taxon>
        <taxon>Heterobranchia</taxon>
        <taxon>Euthyneura</taxon>
        <taxon>Panpulmonata</taxon>
        <taxon>Sacoglossa</taxon>
        <taxon>Placobranchoidea</taxon>
        <taxon>Plakobranchidae</taxon>
        <taxon>Elysia</taxon>
    </lineage>
</organism>
<gene>
    <name evidence="1" type="ORF">ElyMa_003213100</name>
</gene>